<dbReference type="GO" id="GO:0003964">
    <property type="term" value="F:RNA-directed DNA polymerase activity"/>
    <property type="evidence" value="ECO:0007669"/>
    <property type="project" value="UniProtKB-KW"/>
</dbReference>
<name>A0A699I4C4_TANCI</name>
<keyword evidence="1" id="KW-0808">Transferase</keyword>
<accession>A0A699I4C4</accession>
<keyword evidence="1" id="KW-0548">Nucleotidyltransferase</keyword>
<dbReference type="AlphaFoldDB" id="A0A699I4C4"/>
<evidence type="ECO:0000313" key="1">
    <source>
        <dbReference type="EMBL" id="GEZ26527.1"/>
    </source>
</evidence>
<organism evidence="1">
    <name type="scientific">Tanacetum cinerariifolium</name>
    <name type="common">Dalmatian daisy</name>
    <name type="synonym">Chrysanthemum cinerariifolium</name>
    <dbReference type="NCBI Taxonomy" id="118510"/>
    <lineage>
        <taxon>Eukaryota</taxon>
        <taxon>Viridiplantae</taxon>
        <taxon>Streptophyta</taxon>
        <taxon>Embryophyta</taxon>
        <taxon>Tracheophyta</taxon>
        <taxon>Spermatophyta</taxon>
        <taxon>Magnoliopsida</taxon>
        <taxon>eudicotyledons</taxon>
        <taxon>Gunneridae</taxon>
        <taxon>Pentapetalae</taxon>
        <taxon>asterids</taxon>
        <taxon>campanulids</taxon>
        <taxon>Asterales</taxon>
        <taxon>Asteraceae</taxon>
        <taxon>Asteroideae</taxon>
        <taxon>Anthemideae</taxon>
        <taxon>Anthemidinae</taxon>
        <taxon>Tanacetum</taxon>
    </lineage>
</organism>
<sequence length="216" mass="24740">MDVTVVEVLTHCRSVSTSLWEVPKMKRLTMPTKAIEEEVTEETTTIGVPKISETVNQEMETKLFNLKKTIVPIHQHPKQSSTRELDALLDDSKPLSTTSEKISESFLDHEFKEFMAIKIEEIPKQEEEVEDNFEKLPAEENLRIKNSIQDPPTDLVIKPLPKHLEYAFLEKESLLPAVISALLKDDEKKRLVSVFKKHKEAFAWKTSDILGISPSF</sequence>
<gene>
    <name evidence="1" type="ORF">Tci_498500</name>
</gene>
<keyword evidence="1" id="KW-0695">RNA-directed DNA polymerase</keyword>
<dbReference type="EMBL" id="BKCJ010258798">
    <property type="protein sequence ID" value="GEZ26527.1"/>
    <property type="molecule type" value="Genomic_DNA"/>
</dbReference>
<comment type="caution">
    <text evidence="1">The sequence shown here is derived from an EMBL/GenBank/DDBJ whole genome shotgun (WGS) entry which is preliminary data.</text>
</comment>
<protein>
    <submittedName>
        <fullName evidence="1">Reverse transcriptase domain-containing protein</fullName>
    </submittedName>
</protein>
<reference evidence="1" key="1">
    <citation type="journal article" date="2019" name="Sci. Rep.">
        <title>Draft genome of Tanacetum cinerariifolium, the natural source of mosquito coil.</title>
        <authorList>
            <person name="Yamashiro T."/>
            <person name="Shiraishi A."/>
            <person name="Satake H."/>
            <person name="Nakayama K."/>
        </authorList>
    </citation>
    <scope>NUCLEOTIDE SEQUENCE</scope>
</reference>
<proteinExistence type="predicted"/>